<dbReference type="InterPro" id="IPR000577">
    <property type="entry name" value="Carb_kinase_FGGY"/>
</dbReference>
<keyword evidence="13" id="KW-1185">Reference proteome</keyword>
<keyword evidence="2 9" id="KW-0859">Xylose metabolism</keyword>
<dbReference type="CDD" id="cd07805">
    <property type="entry name" value="ASKHA_NBD_FGGY_CvXK-like"/>
    <property type="match status" value="1"/>
</dbReference>
<feature type="domain" description="Carbohydrate kinase FGGY N-terminal" evidence="10">
    <location>
        <begin position="1"/>
        <end position="245"/>
    </location>
</feature>
<dbReference type="EC" id="2.7.1.17" evidence="9"/>
<dbReference type="NCBIfam" id="TIGR01312">
    <property type="entry name" value="XylB"/>
    <property type="match status" value="1"/>
</dbReference>
<dbReference type="AlphaFoldDB" id="A0A291GPZ6"/>
<evidence type="ECO:0000256" key="5">
    <source>
        <dbReference type="ARBA" id="ARBA00022777"/>
    </source>
</evidence>
<dbReference type="PROSITE" id="PS00445">
    <property type="entry name" value="FGGY_KINASES_2"/>
    <property type="match status" value="1"/>
</dbReference>
<evidence type="ECO:0000259" key="10">
    <source>
        <dbReference type="Pfam" id="PF00370"/>
    </source>
</evidence>
<feature type="domain" description="Carbohydrate kinase FGGY C-terminal" evidence="11">
    <location>
        <begin position="255"/>
        <end position="442"/>
    </location>
</feature>
<evidence type="ECO:0000256" key="8">
    <source>
        <dbReference type="RuleBase" id="RU003733"/>
    </source>
</evidence>
<dbReference type="SUPFAM" id="SSF53067">
    <property type="entry name" value="Actin-like ATPase domain"/>
    <property type="match status" value="2"/>
</dbReference>
<dbReference type="GO" id="GO:0042732">
    <property type="term" value="P:D-xylose metabolic process"/>
    <property type="evidence" value="ECO:0007669"/>
    <property type="project" value="UniProtKB-KW"/>
</dbReference>
<comment type="similarity">
    <text evidence="1 8">Belongs to the FGGY kinase family.</text>
</comment>
<evidence type="ECO:0000256" key="4">
    <source>
        <dbReference type="ARBA" id="ARBA00022741"/>
    </source>
</evidence>
<evidence type="ECO:0000256" key="1">
    <source>
        <dbReference type="ARBA" id="ARBA00009156"/>
    </source>
</evidence>
<dbReference type="InterPro" id="IPR018483">
    <property type="entry name" value="Carb_kinase_FGGY_CS"/>
</dbReference>
<dbReference type="GO" id="GO:0005524">
    <property type="term" value="F:ATP binding"/>
    <property type="evidence" value="ECO:0007669"/>
    <property type="project" value="UniProtKB-KW"/>
</dbReference>
<dbReference type="Pfam" id="PF00370">
    <property type="entry name" value="FGGY_N"/>
    <property type="match status" value="1"/>
</dbReference>
<keyword evidence="3 8" id="KW-0808">Transferase</keyword>
<evidence type="ECO:0000256" key="9">
    <source>
        <dbReference type="RuleBase" id="RU364073"/>
    </source>
</evidence>
<name>A0A291GPZ6_9MICO</name>
<dbReference type="InterPro" id="IPR006000">
    <property type="entry name" value="Xylulokinase"/>
</dbReference>
<proteinExistence type="inferred from homology"/>
<evidence type="ECO:0000256" key="7">
    <source>
        <dbReference type="ARBA" id="ARBA00023277"/>
    </source>
</evidence>
<protein>
    <recommendedName>
        <fullName evidence="9">Xylulose kinase</fullName>
        <shortName evidence="9">Xylulokinase</shortName>
        <ecNumber evidence="9">2.7.1.17</ecNumber>
    </recommendedName>
</protein>
<evidence type="ECO:0000256" key="3">
    <source>
        <dbReference type="ARBA" id="ARBA00022679"/>
    </source>
</evidence>
<dbReference type="RefSeq" id="WP_096803219.1">
    <property type="nucleotide sequence ID" value="NZ_CP023563.1"/>
</dbReference>
<dbReference type="Gene3D" id="3.30.420.40">
    <property type="match status" value="2"/>
</dbReference>
<accession>A0A291GPZ6</accession>
<dbReference type="InterPro" id="IPR050406">
    <property type="entry name" value="FGGY_Carb_Kinase"/>
</dbReference>
<dbReference type="InterPro" id="IPR018485">
    <property type="entry name" value="FGGY_C"/>
</dbReference>
<dbReference type="OrthoDB" id="9782710at2"/>
<dbReference type="KEGG" id="brz:CFK38_11640"/>
<dbReference type="InterPro" id="IPR043129">
    <property type="entry name" value="ATPase_NBD"/>
</dbReference>
<dbReference type="Proteomes" id="UP000218165">
    <property type="component" value="Chromosome"/>
</dbReference>
<keyword evidence="5 8" id="KW-0418">Kinase</keyword>
<dbReference type="Pfam" id="PF02782">
    <property type="entry name" value="FGGY_C"/>
    <property type="match status" value="1"/>
</dbReference>
<evidence type="ECO:0000256" key="2">
    <source>
        <dbReference type="ARBA" id="ARBA00022629"/>
    </source>
</evidence>
<dbReference type="EMBL" id="CP023563">
    <property type="protein sequence ID" value="ATG52102.1"/>
    <property type="molecule type" value="Genomic_DNA"/>
</dbReference>
<dbReference type="PIRSF" id="PIRSF000538">
    <property type="entry name" value="GlpK"/>
    <property type="match status" value="1"/>
</dbReference>
<organism evidence="12 13">
    <name type="scientific">Brachybacterium vulturis</name>
    <dbReference type="NCBI Taxonomy" id="2017484"/>
    <lineage>
        <taxon>Bacteria</taxon>
        <taxon>Bacillati</taxon>
        <taxon>Actinomycetota</taxon>
        <taxon>Actinomycetes</taxon>
        <taxon>Micrococcales</taxon>
        <taxon>Dermabacteraceae</taxon>
        <taxon>Brachybacterium</taxon>
    </lineage>
</organism>
<dbReference type="PANTHER" id="PTHR43095:SF5">
    <property type="entry name" value="XYLULOSE KINASE"/>
    <property type="match status" value="1"/>
</dbReference>
<dbReference type="PANTHER" id="PTHR43095">
    <property type="entry name" value="SUGAR KINASE"/>
    <property type="match status" value="1"/>
</dbReference>
<keyword evidence="7 9" id="KW-0119">Carbohydrate metabolism</keyword>
<dbReference type="InterPro" id="IPR018484">
    <property type="entry name" value="FGGY_N"/>
</dbReference>
<keyword evidence="6 9" id="KW-0067">ATP-binding</keyword>
<dbReference type="GO" id="GO:0005997">
    <property type="term" value="P:xylulose metabolic process"/>
    <property type="evidence" value="ECO:0007669"/>
    <property type="project" value="InterPro"/>
</dbReference>
<keyword evidence="4 9" id="KW-0547">Nucleotide-binding</keyword>
<evidence type="ECO:0000313" key="12">
    <source>
        <dbReference type="EMBL" id="ATG52102.1"/>
    </source>
</evidence>
<reference evidence="13" key="1">
    <citation type="submission" date="2017-09" db="EMBL/GenBank/DDBJ databases">
        <title>Brachybacterium sp. VM2412.</title>
        <authorList>
            <person name="Tak E.J."/>
            <person name="Bae J.-W."/>
        </authorList>
    </citation>
    <scope>NUCLEOTIDE SEQUENCE [LARGE SCALE GENOMIC DNA]</scope>
    <source>
        <strain evidence="13">VM2412</strain>
    </source>
</reference>
<evidence type="ECO:0000259" key="11">
    <source>
        <dbReference type="Pfam" id="PF02782"/>
    </source>
</evidence>
<comment type="catalytic activity">
    <reaction evidence="9">
        <text>D-xylulose + ATP = D-xylulose 5-phosphate + ADP + H(+)</text>
        <dbReference type="Rhea" id="RHEA:10964"/>
        <dbReference type="ChEBI" id="CHEBI:15378"/>
        <dbReference type="ChEBI" id="CHEBI:17140"/>
        <dbReference type="ChEBI" id="CHEBI:30616"/>
        <dbReference type="ChEBI" id="CHEBI:57737"/>
        <dbReference type="ChEBI" id="CHEBI:456216"/>
        <dbReference type="EC" id="2.7.1.17"/>
    </reaction>
</comment>
<dbReference type="GO" id="GO:0004856">
    <property type="term" value="F:D-xylulokinase activity"/>
    <property type="evidence" value="ECO:0007669"/>
    <property type="project" value="UniProtKB-EC"/>
</dbReference>
<sequence length="497" mass="52976">MILAHDLGTTGNKASLHDDSGRLLVATTVEYSTDFRPGGVAEQSADDWWNAVRHATSELLATSGRPADEVSGLVISGQMMGAVLLDSDFHPVRPAIIWADDRATVQTAQLLERIPAAEAYRELGHQLNPTYSIAKVMWVRDHEPEAWRRVRHVCLAKDYVNYLLTGELVTDPSDASSTNAYDQQIGQWSTRVLEAAGIDPALMPRIVPSTDIIGHVTERAAAKIGLRAGTPVVAGGGDGPMAAVGAGVISEADGVYVSLGSSSWVSCASDVPMHDPQMRSMTFNHVVPGKFVPTATMQAGAASVSWARETLKLTGVSTTEAVEGAAEGRGASAGLYFLPHLMGERSPYWNAEAAGAFVGLERFHTSQDMMRAVLEGVGFNLATCLGALRDAGRDIDGVDAIAGGALSDTWLQILADIWGLPVRRRTVVREANSMGAAVTGLVGLGRADFGAARGLSHISAEFAPDLDSHAGYRNNHEMFLDAYSRLEGWFTKRAALL</sequence>
<gene>
    <name evidence="9 12" type="primary">xylB</name>
    <name evidence="12" type="ORF">CFK38_11640</name>
</gene>
<evidence type="ECO:0000313" key="13">
    <source>
        <dbReference type="Proteomes" id="UP000218165"/>
    </source>
</evidence>
<evidence type="ECO:0000256" key="6">
    <source>
        <dbReference type="ARBA" id="ARBA00022840"/>
    </source>
</evidence>